<dbReference type="Gramene" id="rna-gnl|WGS:JABURB|Cocit.L4512.1">
    <property type="protein sequence ID" value="cds-KAF7846348.1"/>
    <property type="gene ID" value="gene-BT93_L4512"/>
</dbReference>
<dbReference type="EMBL" id="MU093607">
    <property type="protein sequence ID" value="KAF7846348.1"/>
    <property type="molecule type" value="Genomic_DNA"/>
</dbReference>
<sequence>MNSLAVHQSYSSFGNDTFADRLSSFSRPPPSPRKVAERAARESSDTTRAASFTSREQRKYDIWRLRLVADEKRDRRKIQAYQRLRAYPTSPEALAHLERKQRELASREFTSKEPNLRGRLIRTQTPYPILEEEEDEDTSYLPRKVKHHGKLLGTCRRVYRRLGGPRLHLRHPTRFEKRHGRKGSRHYGRKQSVIYDER</sequence>
<feature type="compositionally biased region" description="Basic and acidic residues" evidence="1">
    <location>
        <begin position="34"/>
        <end position="45"/>
    </location>
</feature>
<dbReference type="Proteomes" id="UP000806378">
    <property type="component" value="Unassembled WGS sequence"/>
</dbReference>
<feature type="compositionally biased region" description="Basic residues" evidence="1">
    <location>
        <begin position="176"/>
        <end position="189"/>
    </location>
</feature>
<evidence type="ECO:0000256" key="1">
    <source>
        <dbReference type="SAM" id="MobiDB-lite"/>
    </source>
</evidence>
<keyword evidence="3" id="KW-1185">Reference proteome</keyword>
<organism evidence="2 3">
    <name type="scientific">Corymbia citriodora subsp. variegata</name>
    <dbReference type="NCBI Taxonomy" id="360336"/>
    <lineage>
        <taxon>Eukaryota</taxon>
        <taxon>Viridiplantae</taxon>
        <taxon>Streptophyta</taxon>
        <taxon>Embryophyta</taxon>
        <taxon>Tracheophyta</taxon>
        <taxon>Spermatophyta</taxon>
        <taxon>Magnoliopsida</taxon>
        <taxon>eudicotyledons</taxon>
        <taxon>Gunneridae</taxon>
        <taxon>Pentapetalae</taxon>
        <taxon>rosids</taxon>
        <taxon>malvids</taxon>
        <taxon>Myrtales</taxon>
        <taxon>Myrtaceae</taxon>
        <taxon>Myrtoideae</taxon>
        <taxon>Eucalypteae</taxon>
        <taxon>Corymbia</taxon>
    </lineage>
</organism>
<dbReference type="AlphaFoldDB" id="A0A8T0CFQ8"/>
<evidence type="ECO:0000313" key="3">
    <source>
        <dbReference type="Proteomes" id="UP000806378"/>
    </source>
</evidence>
<feature type="region of interest" description="Disordered" evidence="1">
    <location>
        <begin position="19"/>
        <end position="52"/>
    </location>
</feature>
<feature type="region of interest" description="Disordered" evidence="1">
    <location>
        <begin position="176"/>
        <end position="198"/>
    </location>
</feature>
<proteinExistence type="predicted"/>
<comment type="caution">
    <text evidence="2">The sequence shown here is derived from an EMBL/GenBank/DDBJ whole genome shotgun (WGS) entry which is preliminary data.</text>
</comment>
<accession>A0A8T0CFQ8</accession>
<evidence type="ECO:0000313" key="2">
    <source>
        <dbReference type="EMBL" id="KAF7846348.1"/>
    </source>
</evidence>
<name>A0A8T0CFQ8_CORYI</name>
<protein>
    <submittedName>
        <fullName evidence="2">Uncharacterized protein</fullName>
    </submittedName>
</protein>
<reference evidence="2" key="1">
    <citation type="submission" date="2020-05" db="EMBL/GenBank/DDBJ databases">
        <title>WGS assembly of Corymbia citriodora subspecies variegata.</title>
        <authorList>
            <person name="Barry K."/>
            <person name="Hundley H."/>
            <person name="Shu S."/>
            <person name="Jenkins J."/>
            <person name="Grimwood J."/>
            <person name="Baten A."/>
        </authorList>
    </citation>
    <scope>NUCLEOTIDE SEQUENCE</scope>
    <source>
        <strain evidence="2">CV2-018</strain>
    </source>
</reference>
<gene>
    <name evidence="2" type="ORF">BT93_L4512</name>
</gene>